<keyword evidence="3" id="KW-1185">Reference proteome</keyword>
<feature type="compositionally biased region" description="Basic and acidic residues" evidence="1">
    <location>
        <begin position="17"/>
        <end position="40"/>
    </location>
</feature>
<evidence type="ECO:0000256" key="1">
    <source>
        <dbReference type="SAM" id="MobiDB-lite"/>
    </source>
</evidence>
<organism evidence="2 3">
    <name type="scientific">Mycobacterium ulcerans str. Harvey</name>
    <dbReference type="NCBI Taxonomy" id="1299332"/>
    <lineage>
        <taxon>Bacteria</taxon>
        <taxon>Bacillati</taxon>
        <taxon>Actinomycetota</taxon>
        <taxon>Actinomycetes</taxon>
        <taxon>Mycobacteriales</taxon>
        <taxon>Mycobacteriaceae</taxon>
        <taxon>Mycobacterium</taxon>
        <taxon>Mycobacterium ulcerans group</taxon>
    </lineage>
</organism>
<dbReference type="EMBL" id="JAOL01000167">
    <property type="protein sequence ID" value="EUA86848.1"/>
    <property type="molecule type" value="Genomic_DNA"/>
</dbReference>
<accession>A0ABP3A5W6</accession>
<protein>
    <submittedName>
        <fullName evidence="2">Uncharacterized protein</fullName>
    </submittedName>
</protein>
<comment type="caution">
    <text evidence="2">The sequence shown here is derived from an EMBL/GenBank/DDBJ whole genome shotgun (WGS) entry which is preliminary data.</text>
</comment>
<feature type="region of interest" description="Disordered" evidence="1">
    <location>
        <begin position="1"/>
        <end position="40"/>
    </location>
</feature>
<sequence>MDQVRAMVPESQWCPGHPKDTSKRFWPPRRPDDGISRYLR</sequence>
<name>A0ABP3A5W6_MYCUL</name>
<reference evidence="2 3" key="1">
    <citation type="submission" date="2014-01" db="EMBL/GenBank/DDBJ databases">
        <authorList>
            <person name="Dobos K."/>
            <person name="Lenaerts A."/>
            <person name="Ordway D."/>
            <person name="DeGroote M.A."/>
            <person name="Parker T."/>
            <person name="Sizemore C."/>
            <person name="Tallon L.J."/>
            <person name="Sadzewicz L.K."/>
            <person name="Sengamalay N."/>
            <person name="Fraser C.M."/>
            <person name="Hine E."/>
            <person name="Shefchek K.A."/>
            <person name="Das S.P."/>
            <person name="Tettelin H."/>
        </authorList>
    </citation>
    <scope>NUCLEOTIDE SEQUENCE [LARGE SCALE GENOMIC DNA]</scope>
    <source>
        <strain evidence="2 3">Harvey</strain>
    </source>
</reference>
<proteinExistence type="predicted"/>
<evidence type="ECO:0000313" key="3">
    <source>
        <dbReference type="Proteomes" id="UP000020681"/>
    </source>
</evidence>
<dbReference type="Proteomes" id="UP000020681">
    <property type="component" value="Unassembled WGS sequence"/>
</dbReference>
<gene>
    <name evidence="2" type="ORF">I551_6657</name>
</gene>
<evidence type="ECO:0000313" key="2">
    <source>
        <dbReference type="EMBL" id="EUA86848.1"/>
    </source>
</evidence>